<comment type="caution">
    <text evidence="3">The sequence shown here is derived from an EMBL/GenBank/DDBJ whole genome shotgun (WGS) entry which is preliminary data.</text>
</comment>
<dbReference type="Proteomes" id="UP000186364">
    <property type="component" value="Unassembled WGS sequence"/>
</dbReference>
<evidence type="ECO:0000256" key="1">
    <source>
        <dbReference type="SAM" id="MobiDB-lite"/>
    </source>
</evidence>
<keyword evidence="4" id="KW-1185">Reference proteome</keyword>
<keyword evidence="2" id="KW-1133">Transmembrane helix</keyword>
<feature type="transmembrane region" description="Helical" evidence="2">
    <location>
        <begin position="222"/>
        <end position="250"/>
    </location>
</feature>
<dbReference type="InterPro" id="IPR051533">
    <property type="entry name" value="WaaL-like"/>
</dbReference>
<feature type="transmembrane region" description="Helical" evidence="2">
    <location>
        <begin position="405"/>
        <end position="436"/>
    </location>
</feature>
<evidence type="ECO:0000313" key="3">
    <source>
        <dbReference type="EMBL" id="OLP60302.1"/>
    </source>
</evidence>
<feature type="compositionally biased region" description="Polar residues" evidence="1">
    <location>
        <begin position="455"/>
        <end position="468"/>
    </location>
</feature>
<feature type="transmembrane region" description="Helical" evidence="2">
    <location>
        <begin position="77"/>
        <end position="96"/>
    </location>
</feature>
<sequence>MTFALIYGSLLLIGLALFSGVAVGALQIVFLAWIFLSAGFLCLQKKVSDYVVLTAVVFSVAPFFRRLHDVHAGYQDVSLIMLGPYLAMLCAIPLAAMTFRNRATTWLFVALFASCLYGFLFAVGNDRLVAGGFDVLRWMLPPMVALAIFQNPEHQKSLRWKLVLFAFLFAVATSLYGLYQYIFVPRWDAEWMIYSNMESIGKPRPYEVRVFSTLNSPGSYSLILTVNLLLLAGRGGIICLLAIAVGALGLGLTIVRSAWIAAALGLIFIALAGRWQARASLATLLVVSIFAIPPILLATGTETYIGDRFRTLFDLQSDVSFNDRSNGYDRLLNQLNDNVFGTGLAVNGAIAAHSSEGTTVVIDGGPIEIFYALGLAFGLVYLLALGVLSMRAFFNGDRGLAGPRAAILCTLALLTSGTTTVGEVGFFFWICLGMSLPPAIATRRKTLSMRDPSSVSYEMQANPGSAGTHSVPAGAS</sequence>
<dbReference type="PANTHER" id="PTHR37422">
    <property type="entry name" value="TEICHURONIC ACID BIOSYNTHESIS PROTEIN TUAE"/>
    <property type="match status" value="1"/>
</dbReference>
<feature type="transmembrane region" description="Helical" evidence="2">
    <location>
        <begin position="369"/>
        <end position="393"/>
    </location>
</feature>
<feature type="region of interest" description="Disordered" evidence="1">
    <location>
        <begin position="455"/>
        <end position="476"/>
    </location>
</feature>
<feature type="transmembrane region" description="Helical" evidence="2">
    <location>
        <begin position="162"/>
        <end position="182"/>
    </location>
</feature>
<evidence type="ECO:0000313" key="4">
    <source>
        <dbReference type="Proteomes" id="UP000186364"/>
    </source>
</evidence>
<feature type="transmembrane region" description="Helical" evidence="2">
    <location>
        <begin position="257"/>
        <end position="275"/>
    </location>
</feature>
<organism evidence="3 4">
    <name type="scientific">Xaviernesmea oryzae</name>
    <dbReference type="NCBI Taxonomy" id="464029"/>
    <lineage>
        <taxon>Bacteria</taxon>
        <taxon>Pseudomonadati</taxon>
        <taxon>Pseudomonadota</taxon>
        <taxon>Alphaproteobacteria</taxon>
        <taxon>Hyphomicrobiales</taxon>
        <taxon>Rhizobiaceae</taxon>
        <taxon>Rhizobium/Agrobacterium group</taxon>
        <taxon>Xaviernesmea</taxon>
    </lineage>
</organism>
<feature type="transmembrane region" description="Helical" evidence="2">
    <location>
        <begin position="103"/>
        <end position="122"/>
    </location>
</feature>
<reference evidence="3 4" key="1">
    <citation type="submission" date="2016-09" db="EMBL/GenBank/DDBJ databases">
        <title>Rhizobium sp. nov., a novel species isolated from the rice rhizosphere.</title>
        <authorList>
            <person name="Zhao J."/>
            <person name="Zhang X."/>
        </authorList>
    </citation>
    <scope>NUCLEOTIDE SEQUENCE [LARGE SCALE GENOMIC DNA]</scope>
    <source>
        <strain evidence="3 4">1.7048</strain>
    </source>
</reference>
<feature type="transmembrane region" description="Helical" evidence="2">
    <location>
        <begin position="128"/>
        <end position="150"/>
    </location>
</feature>
<dbReference type="AlphaFoldDB" id="A0A1Q9AXX2"/>
<keyword evidence="2" id="KW-0812">Transmembrane</keyword>
<dbReference type="PANTHER" id="PTHR37422:SF13">
    <property type="entry name" value="LIPOPOLYSACCHARIDE BIOSYNTHESIS PROTEIN PA4999-RELATED"/>
    <property type="match status" value="1"/>
</dbReference>
<feature type="transmembrane region" description="Helical" evidence="2">
    <location>
        <begin position="47"/>
        <end position="65"/>
    </location>
</feature>
<gene>
    <name evidence="3" type="ORF">BJF93_15195</name>
</gene>
<name>A0A1Q9AXX2_9HYPH</name>
<protein>
    <submittedName>
        <fullName evidence="3">Uncharacterized protein</fullName>
    </submittedName>
</protein>
<accession>A0A1Q9AXX2</accession>
<evidence type="ECO:0000256" key="2">
    <source>
        <dbReference type="SAM" id="Phobius"/>
    </source>
</evidence>
<feature type="transmembrane region" description="Helical" evidence="2">
    <location>
        <begin position="6"/>
        <end position="35"/>
    </location>
</feature>
<dbReference type="EMBL" id="MKIP01000037">
    <property type="protein sequence ID" value="OLP60302.1"/>
    <property type="molecule type" value="Genomic_DNA"/>
</dbReference>
<keyword evidence="2" id="KW-0472">Membrane</keyword>
<proteinExistence type="predicted"/>
<feature type="transmembrane region" description="Helical" evidence="2">
    <location>
        <begin position="281"/>
        <end position="300"/>
    </location>
</feature>